<evidence type="ECO:0000256" key="5">
    <source>
        <dbReference type="ARBA" id="ARBA00022801"/>
    </source>
</evidence>
<dbReference type="InterPro" id="IPR003029">
    <property type="entry name" value="S1_domain"/>
</dbReference>
<comment type="similarity">
    <text evidence="8">Belongs to the RNR ribonuclease family. RNase R subfamily.</text>
</comment>
<dbReference type="Pfam" id="PF08206">
    <property type="entry name" value="OB_RNB"/>
    <property type="match status" value="1"/>
</dbReference>
<evidence type="ECO:0000256" key="7">
    <source>
        <dbReference type="ARBA" id="ARBA00022884"/>
    </source>
</evidence>
<evidence type="ECO:0000256" key="2">
    <source>
        <dbReference type="ARBA" id="ARBA00004496"/>
    </source>
</evidence>
<name>A0A4D6XQY6_9GAMM</name>
<dbReference type="GO" id="GO:0006402">
    <property type="term" value="P:mRNA catabolic process"/>
    <property type="evidence" value="ECO:0007669"/>
    <property type="project" value="TreeGrafter"/>
</dbReference>
<comment type="subcellular location">
    <subcellularLocation>
        <location evidence="2 8">Cytoplasm</location>
    </subcellularLocation>
</comment>
<keyword evidence="3 8" id="KW-0963">Cytoplasm</keyword>
<dbReference type="AlphaFoldDB" id="A0A4D6XQY6"/>
<dbReference type="GO" id="GO:0008859">
    <property type="term" value="F:exoribonuclease II activity"/>
    <property type="evidence" value="ECO:0007669"/>
    <property type="project" value="UniProtKB-UniRule"/>
</dbReference>
<dbReference type="InterPro" id="IPR001900">
    <property type="entry name" value="RNase_II/R"/>
</dbReference>
<dbReference type="Gene3D" id="2.40.50.140">
    <property type="entry name" value="Nucleic acid-binding proteins"/>
    <property type="match status" value="2"/>
</dbReference>
<dbReference type="Pfam" id="PF17876">
    <property type="entry name" value="CSD2"/>
    <property type="match status" value="1"/>
</dbReference>
<evidence type="ECO:0000256" key="1">
    <source>
        <dbReference type="ARBA" id="ARBA00001849"/>
    </source>
</evidence>
<dbReference type="PANTHER" id="PTHR23355:SF9">
    <property type="entry name" value="DIS3-LIKE EXONUCLEASE 2"/>
    <property type="match status" value="1"/>
</dbReference>
<dbReference type="PROSITE" id="PS50126">
    <property type="entry name" value="S1"/>
    <property type="match status" value="1"/>
</dbReference>
<evidence type="ECO:0000313" key="11">
    <source>
        <dbReference type="Proteomes" id="UP000298791"/>
    </source>
</evidence>
<proteinExistence type="inferred from homology"/>
<keyword evidence="7 8" id="KW-0694">RNA-binding</keyword>
<feature type="domain" description="S1 motif" evidence="9">
    <location>
        <begin position="652"/>
        <end position="733"/>
    </location>
</feature>
<keyword evidence="4 8" id="KW-0540">Nuclease</keyword>
<comment type="function">
    <text evidence="8">3'-5' exoribonuclease that releases 5'-nucleoside monophosphates and is involved in maturation of structured RNAs.</text>
</comment>
<organism evidence="10 11">
    <name type="scientific">Buchnera aphidicola</name>
    <name type="common">Aphis nerii</name>
    <dbReference type="NCBI Taxonomy" id="1241835"/>
    <lineage>
        <taxon>Bacteria</taxon>
        <taxon>Pseudomonadati</taxon>
        <taxon>Pseudomonadota</taxon>
        <taxon>Gammaproteobacteria</taxon>
        <taxon>Enterobacterales</taxon>
        <taxon>Erwiniaceae</taxon>
        <taxon>Buchnera</taxon>
    </lineage>
</organism>
<dbReference type="CDD" id="cd04471">
    <property type="entry name" value="S1_RNase_R"/>
    <property type="match status" value="1"/>
</dbReference>
<comment type="subunit">
    <text evidence="8">Monomer.</text>
</comment>
<evidence type="ECO:0000313" key="10">
    <source>
        <dbReference type="EMBL" id="QCI19136.1"/>
    </source>
</evidence>
<dbReference type="InterPro" id="IPR013223">
    <property type="entry name" value="RNase_B_OB_dom"/>
</dbReference>
<reference evidence="10 11" key="2">
    <citation type="submission" date="2019-05" db="EMBL/GenBank/DDBJ databases">
        <title>Genome evolution of the obligate endosymbiont Buchnera aphidicola.</title>
        <authorList>
            <person name="Moran N.A."/>
        </authorList>
    </citation>
    <scope>NUCLEOTIDE SEQUENCE [LARGE SCALE GENOMIC DNA]</scope>
    <source>
        <strain evidence="10 11">Ane</strain>
    </source>
</reference>
<dbReference type="SMART" id="SM00955">
    <property type="entry name" value="RNB"/>
    <property type="match status" value="1"/>
</dbReference>
<protein>
    <recommendedName>
        <fullName evidence="8">Ribonuclease R</fullName>
        <shortName evidence="8">RNase R</shortName>
        <ecNumber evidence="8">3.1.13.1</ecNumber>
    </recommendedName>
</protein>
<dbReference type="EMBL" id="CP034885">
    <property type="protein sequence ID" value="QCI19136.1"/>
    <property type="molecule type" value="Genomic_DNA"/>
</dbReference>
<dbReference type="Proteomes" id="UP000298791">
    <property type="component" value="Chromosome"/>
</dbReference>
<dbReference type="InterPro" id="IPR012340">
    <property type="entry name" value="NA-bd_OB-fold"/>
</dbReference>
<dbReference type="InterPro" id="IPR050180">
    <property type="entry name" value="RNR_Ribonuclease"/>
</dbReference>
<dbReference type="InterPro" id="IPR040476">
    <property type="entry name" value="CSD2"/>
</dbReference>
<dbReference type="PANTHER" id="PTHR23355">
    <property type="entry name" value="RIBONUCLEASE"/>
    <property type="match status" value="1"/>
</dbReference>
<dbReference type="NCBIfam" id="TIGR00358">
    <property type="entry name" value="3_prime_RNase"/>
    <property type="match status" value="1"/>
</dbReference>
<reference evidence="10 11" key="1">
    <citation type="submission" date="2018-12" db="EMBL/GenBank/DDBJ databases">
        <authorList>
            <person name="Chong R.A."/>
        </authorList>
    </citation>
    <scope>NUCLEOTIDE SEQUENCE [LARGE SCALE GENOMIC DNA]</scope>
    <source>
        <strain evidence="10 11">Ane</strain>
    </source>
</reference>
<dbReference type="RefSeq" id="WP_158367310.1">
    <property type="nucleotide sequence ID" value="NZ_CP034885.1"/>
</dbReference>
<dbReference type="HAMAP" id="MF_01895">
    <property type="entry name" value="RNase_R"/>
    <property type="match status" value="1"/>
</dbReference>
<dbReference type="EC" id="3.1.13.1" evidence="8"/>
<dbReference type="InterPro" id="IPR011129">
    <property type="entry name" value="CSD"/>
</dbReference>
<evidence type="ECO:0000259" key="9">
    <source>
        <dbReference type="PROSITE" id="PS50126"/>
    </source>
</evidence>
<dbReference type="InterPro" id="IPR011805">
    <property type="entry name" value="RNase_R"/>
</dbReference>
<keyword evidence="5 8" id="KW-0378">Hydrolase</keyword>
<dbReference type="SMART" id="SM00316">
    <property type="entry name" value="S1"/>
    <property type="match status" value="1"/>
</dbReference>
<accession>A0A4D6XQY6</accession>
<dbReference type="InterPro" id="IPR004476">
    <property type="entry name" value="RNase_II/RNase_R"/>
</dbReference>
<evidence type="ECO:0000256" key="6">
    <source>
        <dbReference type="ARBA" id="ARBA00022839"/>
    </source>
</evidence>
<evidence type="ECO:0000256" key="3">
    <source>
        <dbReference type="ARBA" id="ARBA00022490"/>
    </source>
</evidence>
<dbReference type="NCBIfam" id="TIGR02063">
    <property type="entry name" value="RNase_R"/>
    <property type="match status" value="1"/>
</dbReference>
<dbReference type="OrthoDB" id="9764149at2"/>
<evidence type="ECO:0000256" key="4">
    <source>
        <dbReference type="ARBA" id="ARBA00022722"/>
    </source>
</evidence>
<dbReference type="SUPFAM" id="SSF50249">
    <property type="entry name" value="Nucleic acid-binding proteins"/>
    <property type="match status" value="3"/>
</dbReference>
<dbReference type="GO" id="GO:0003723">
    <property type="term" value="F:RNA binding"/>
    <property type="evidence" value="ECO:0007669"/>
    <property type="project" value="UniProtKB-UniRule"/>
</dbReference>
<comment type="catalytic activity">
    <reaction evidence="1 8">
        <text>Exonucleolytic cleavage in the 3'- to 5'-direction to yield nucleoside 5'-phosphates.</text>
        <dbReference type="EC" id="3.1.13.1"/>
    </reaction>
</comment>
<gene>
    <name evidence="8 10" type="primary">rnr</name>
    <name evidence="10" type="ORF">D9V64_02880</name>
</gene>
<sequence length="734" mass="85916">MVVDTYQKNENKKYKNLIPSRECILFFLKQHKNSINQKEIEKKFNIHHPMSKKALRRRLKAMERDKQIICTYSQDYIILDNLNLVKGKVIGHRNGYGFLRTETLKEDLWLSIEQMKLCIHGDIILAHVIKSEKKGRSLAKVLKILKPNNILIVGRYYIEKKSKFVVPNDNRFNFKIFILSSILTNKIAIGSIVTVKLNKHFLNKKNKIKGTIVEVLGGKEMQTNLATEIAIRTHNIPYIWSKEIKDELHAINDRIDEKEFNIRIDLRHLPFFTIDEEDACDFDDAVFCNKKKSEEGWNLLVAISDVSYFVKPNTFLDKEALKRGNSVYFPSLVVPMLPEKISVNLCSLKPYVERLCLICEMSLSNQGELIKYKHYEAIICSQGRFTYDEIFKIWNGDIELCVKYNKLLKHIKNLSSLQRILKKNNISKKGIYFENIETKFILDSNFKIRSIYQHIRNDAHKFIESCMILANIASAKFIQKYQYPVLFRNHDRPAKDSIVNFRIILKELGLCLPGGEIPESFYYSNFLKEIKNRPDYEMIQIMLLRSMKQAVYAPENHGHFGLSLSSYIHFTSPIRRYPDLLLHRVIKKILFTLDKNKKEFKKNSDYALNLNYIINNIKKIGIHCSMTERRADEANRDVTDWLKCDFMKKKIGNIFTGVISNITSFGFFVRLNKYFIDGLVRIESLIDDYYYFDSIGLKFIGKSTKNIFRLGDTLKVKVISVNLDQRKIELSLCI</sequence>
<keyword evidence="6 8" id="KW-0269">Exonuclease</keyword>
<dbReference type="SMART" id="SM00357">
    <property type="entry name" value="CSP"/>
    <property type="match status" value="1"/>
</dbReference>
<evidence type="ECO:0000256" key="8">
    <source>
        <dbReference type="HAMAP-Rule" id="MF_01895"/>
    </source>
</evidence>
<dbReference type="Pfam" id="PF00575">
    <property type="entry name" value="S1"/>
    <property type="match status" value="1"/>
</dbReference>
<dbReference type="GO" id="GO:0005829">
    <property type="term" value="C:cytosol"/>
    <property type="evidence" value="ECO:0007669"/>
    <property type="project" value="UniProtKB-ARBA"/>
</dbReference>
<dbReference type="Pfam" id="PF00773">
    <property type="entry name" value="RNB"/>
    <property type="match status" value="1"/>
</dbReference>